<evidence type="ECO:0000256" key="2">
    <source>
        <dbReference type="ARBA" id="ARBA00022692"/>
    </source>
</evidence>
<evidence type="ECO:0000259" key="6">
    <source>
        <dbReference type="Pfam" id="PF01957"/>
    </source>
</evidence>
<evidence type="ECO:0000256" key="4">
    <source>
        <dbReference type="ARBA" id="ARBA00023136"/>
    </source>
</evidence>
<sequence>MDNPDIWIWIWLGTALLLGAVEMLAAGTLFFLPFAAGALLASLAAALDVPVLAQWLIFLGTSGGSFFALRPIARRLDAVDPVQGIGARRLIGETAHVIEPVPDDGHDLGMARIGREEWRIESLDGRGIPAGTLVRVVEVRGTRAVVFPVEIAQSGTDPDTDPT</sequence>
<comment type="subcellular location">
    <subcellularLocation>
        <location evidence="1">Membrane</location>
        <topology evidence="1">Multi-pass membrane protein</topology>
    </subcellularLocation>
</comment>
<protein>
    <submittedName>
        <fullName evidence="7">NfeD family protein</fullName>
    </submittedName>
</protein>
<dbReference type="InterPro" id="IPR012340">
    <property type="entry name" value="NA-bd_OB-fold"/>
</dbReference>
<gene>
    <name evidence="7" type="ORF">GH723_06410</name>
</gene>
<keyword evidence="2 5" id="KW-0812">Transmembrane</keyword>
<proteinExistence type="predicted"/>
<dbReference type="Proteomes" id="UP000334019">
    <property type="component" value="Chromosome"/>
</dbReference>
<keyword evidence="3 5" id="KW-1133">Transmembrane helix</keyword>
<evidence type="ECO:0000256" key="5">
    <source>
        <dbReference type="SAM" id="Phobius"/>
    </source>
</evidence>
<feature type="domain" description="NfeD-like C-terminal" evidence="6">
    <location>
        <begin position="88"/>
        <end position="146"/>
    </location>
</feature>
<keyword evidence="4 5" id="KW-0472">Membrane</keyword>
<dbReference type="EMBL" id="CP045851">
    <property type="protein sequence ID" value="QGG94770.1"/>
    <property type="molecule type" value="Genomic_DNA"/>
</dbReference>
<keyword evidence="8" id="KW-1185">Reference proteome</keyword>
<dbReference type="KEGG" id="atq:GH723_06410"/>
<dbReference type="GO" id="GO:0005886">
    <property type="term" value="C:plasma membrane"/>
    <property type="evidence" value="ECO:0007669"/>
    <property type="project" value="TreeGrafter"/>
</dbReference>
<feature type="transmembrane region" description="Helical" evidence="5">
    <location>
        <begin position="29"/>
        <end position="46"/>
    </location>
</feature>
<evidence type="ECO:0000313" key="8">
    <source>
        <dbReference type="Proteomes" id="UP000334019"/>
    </source>
</evidence>
<dbReference type="Pfam" id="PF01957">
    <property type="entry name" value="NfeD"/>
    <property type="match status" value="1"/>
</dbReference>
<dbReference type="PANTHER" id="PTHR33507">
    <property type="entry name" value="INNER MEMBRANE PROTEIN YBBJ"/>
    <property type="match status" value="1"/>
</dbReference>
<evidence type="ECO:0000256" key="3">
    <source>
        <dbReference type="ARBA" id="ARBA00022989"/>
    </source>
</evidence>
<feature type="transmembrane region" description="Helical" evidence="5">
    <location>
        <begin position="52"/>
        <end position="69"/>
    </location>
</feature>
<dbReference type="InterPro" id="IPR052165">
    <property type="entry name" value="Membrane_assoc_protease"/>
</dbReference>
<accession>A0A5Q2RLN4</accession>
<dbReference type="RefSeq" id="WP_153758878.1">
    <property type="nucleotide sequence ID" value="NZ_CP045851.1"/>
</dbReference>
<dbReference type="AlphaFoldDB" id="A0A5Q2RLN4"/>
<dbReference type="InterPro" id="IPR002810">
    <property type="entry name" value="NfeD-like_C"/>
</dbReference>
<dbReference type="Gene3D" id="2.40.50.140">
    <property type="entry name" value="Nucleic acid-binding proteins"/>
    <property type="match status" value="1"/>
</dbReference>
<evidence type="ECO:0000256" key="1">
    <source>
        <dbReference type="ARBA" id="ARBA00004141"/>
    </source>
</evidence>
<reference evidence="7 8" key="1">
    <citation type="submission" date="2019-11" db="EMBL/GenBank/DDBJ databases">
        <authorList>
            <person name="He Y."/>
        </authorList>
    </citation>
    <scope>NUCLEOTIDE SEQUENCE [LARGE SCALE GENOMIC DNA]</scope>
    <source>
        <strain evidence="7 8">SCSIO 58843</strain>
    </source>
</reference>
<evidence type="ECO:0000313" key="7">
    <source>
        <dbReference type="EMBL" id="QGG94770.1"/>
    </source>
</evidence>
<name>A0A5Q2RLN4_9ACTN</name>
<organism evidence="7 8">
    <name type="scientific">Actinomarinicola tropica</name>
    <dbReference type="NCBI Taxonomy" id="2789776"/>
    <lineage>
        <taxon>Bacteria</taxon>
        <taxon>Bacillati</taxon>
        <taxon>Actinomycetota</taxon>
        <taxon>Acidimicrobiia</taxon>
        <taxon>Acidimicrobiales</taxon>
        <taxon>Iamiaceae</taxon>
        <taxon>Actinomarinicola</taxon>
    </lineage>
</organism>
<dbReference type="PANTHER" id="PTHR33507:SF3">
    <property type="entry name" value="INNER MEMBRANE PROTEIN YBBJ"/>
    <property type="match status" value="1"/>
</dbReference>